<dbReference type="GO" id="GO:1990904">
    <property type="term" value="C:ribonucleoprotein complex"/>
    <property type="evidence" value="ECO:0007669"/>
    <property type="project" value="UniProtKB-KW"/>
</dbReference>
<organism evidence="6">
    <name type="scientific">Cymbomonas tetramitiformis</name>
    <dbReference type="NCBI Taxonomy" id="36881"/>
    <lineage>
        <taxon>Eukaryota</taxon>
        <taxon>Viridiplantae</taxon>
        <taxon>Chlorophyta</taxon>
        <taxon>Pyramimonadophyceae</taxon>
        <taxon>Pyramimonadales</taxon>
        <taxon>Pyramimonadaceae</taxon>
        <taxon>Cymbomonas</taxon>
    </lineage>
</organism>
<keyword evidence="6" id="KW-0496">Mitochondrion</keyword>
<dbReference type="InterPro" id="IPR000702">
    <property type="entry name" value="Ribosomal_uL6-like"/>
</dbReference>
<dbReference type="AlphaFoldDB" id="A0A1S5R1X7"/>
<keyword evidence="2 4" id="KW-0689">Ribosomal protein</keyword>
<dbReference type="InterPro" id="IPR002358">
    <property type="entry name" value="Ribosomal_uL6_CS"/>
</dbReference>
<dbReference type="Gene3D" id="3.90.930.12">
    <property type="entry name" value="Ribosomal protein L6, alpha-beta domain"/>
    <property type="match status" value="1"/>
</dbReference>
<dbReference type="InterPro" id="IPR020040">
    <property type="entry name" value="Ribosomal_uL6_a/b-dom"/>
</dbReference>
<dbReference type="PROSITE" id="PS00525">
    <property type="entry name" value="RIBOSOMAL_L6_1"/>
    <property type="match status" value="1"/>
</dbReference>
<evidence type="ECO:0000256" key="4">
    <source>
        <dbReference type="RuleBase" id="RU003869"/>
    </source>
</evidence>
<dbReference type="PRINTS" id="PR00059">
    <property type="entry name" value="RIBOSOMALL6"/>
</dbReference>
<protein>
    <submittedName>
        <fullName evidence="6">Ribosomal protein L6</fullName>
    </submittedName>
</protein>
<accession>A0A1S5R1X7</accession>
<feature type="domain" description="Large ribosomal subunit protein uL6 alpha-beta" evidence="5">
    <location>
        <begin position="112"/>
        <end position="186"/>
    </location>
</feature>
<dbReference type="GeneID" id="35414632"/>
<keyword evidence="3 4" id="KW-0687">Ribonucleoprotein</keyword>
<dbReference type="GO" id="GO:0002181">
    <property type="term" value="P:cytoplasmic translation"/>
    <property type="evidence" value="ECO:0007669"/>
    <property type="project" value="TreeGrafter"/>
</dbReference>
<evidence type="ECO:0000259" key="5">
    <source>
        <dbReference type="Pfam" id="PF00347"/>
    </source>
</evidence>
<evidence type="ECO:0000256" key="2">
    <source>
        <dbReference type="ARBA" id="ARBA00022980"/>
    </source>
</evidence>
<evidence type="ECO:0000256" key="1">
    <source>
        <dbReference type="ARBA" id="ARBA00009356"/>
    </source>
</evidence>
<dbReference type="GO" id="GO:0003735">
    <property type="term" value="F:structural constituent of ribosome"/>
    <property type="evidence" value="ECO:0007669"/>
    <property type="project" value="InterPro"/>
</dbReference>
<dbReference type="RefSeq" id="YP_009449545.1">
    <property type="nucleotide sequence ID" value="NC_036614.1"/>
</dbReference>
<evidence type="ECO:0000313" key="6">
    <source>
        <dbReference type="EMBL" id="ANA57089.1"/>
    </source>
</evidence>
<name>A0A1S5R1X7_9CHLO</name>
<dbReference type="InterPro" id="IPR019906">
    <property type="entry name" value="Ribosomal_uL6_bac-type"/>
</dbReference>
<dbReference type="EMBL" id="KX013548">
    <property type="protein sequence ID" value="ANA57089.1"/>
    <property type="molecule type" value="Genomic_DNA"/>
</dbReference>
<dbReference type="GO" id="GO:0019843">
    <property type="term" value="F:rRNA binding"/>
    <property type="evidence" value="ECO:0007669"/>
    <property type="project" value="InterPro"/>
</dbReference>
<sequence length="199" mass="22341">MKKISVKLDIKDVSMNWNFSAPSEPLLSIKGQLGTSTIETKKLDKKGLVVFQGALRSNARVSKPSTLSVALQPFFFPQASVARRSLIKTICSLIRNEILGVSQGYLLHLDIVGIGYKVTINKQLLYFKLGFSHKIKYELPDNVRAFSTKANHLCLYSISWSMLKQTAAKIKALKNPEPYKGKGIRYRGEIINLKIGKRK</sequence>
<proteinExistence type="inferred from homology"/>
<comment type="similarity">
    <text evidence="1 4">Belongs to the universal ribosomal protein uL6 family.</text>
</comment>
<gene>
    <name evidence="6" type="primary">rpl6</name>
</gene>
<dbReference type="PANTHER" id="PTHR11655">
    <property type="entry name" value="60S/50S RIBOSOMAL PROTEIN L6/L9"/>
    <property type="match status" value="1"/>
</dbReference>
<evidence type="ECO:0000256" key="3">
    <source>
        <dbReference type="ARBA" id="ARBA00023274"/>
    </source>
</evidence>
<dbReference type="PANTHER" id="PTHR11655:SF14">
    <property type="entry name" value="LARGE RIBOSOMAL SUBUNIT PROTEIN UL6M"/>
    <property type="match status" value="1"/>
</dbReference>
<dbReference type="InterPro" id="IPR036789">
    <property type="entry name" value="Ribosomal_uL6-like_a/b-dom_sf"/>
</dbReference>
<dbReference type="Pfam" id="PF00347">
    <property type="entry name" value="Ribosomal_L6"/>
    <property type="match status" value="1"/>
</dbReference>
<dbReference type="SUPFAM" id="SSF56053">
    <property type="entry name" value="Ribosomal protein L6"/>
    <property type="match status" value="1"/>
</dbReference>
<reference evidence="6" key="1">
    <citation type="journal article" date="2017" name="J. Phycol.">
        <title>Complete mitochondrial genomes of prasinophyte algae Pyramimonas parkeae and Cymbomonas tetramitiformis.</title>
        <authorList>
            <person name="Satjarak A."/>
            <person name="Burns J.A."/>
            <person name="Kim E."/>
            <person name="Graham L.E."/>
        </authorList>
    </citation>
    <scope>NUCLEOTIDE SEQUENCE</scope>
    <source>
        <strain evidence="6">PLY262</strain>
    </source>
</reference>
<dbReference type="GO" id="GO:0005840">
    <property type="term" value="C:ribosome"/>
    <property type="evidence" value="ECO:0007669"/>
    <property type="project" value="UniProtKB-KW"/>
</dbReference>
<geneLocation type="mitochondrion" evidence="6"/>